<dbReference type="InterPro" id="IPR011040">
    <property type="entry name" value="Sialidase"/>
</dbReference>
<dbReference type="EMBL" id="CP135996">
    <property type="protein sequence ID" value="WOC32482.1"/>
    <property type="molecule type" value="Genomic_DNA"/>
</dbReference>
<protein>
    <submittedName>
        <fullName evidence="2">Sialidase family protein</fullName>
    </submittedName>
</protein>
<reference evidence="2" key="2">
    <citation type="submission" date="2024-06" db="EMBL/GenBank/DDBJ databases">
        <title>Caproicibacterium argilliputei sp. nov, a novel caproic acid producing anaerobic bacterium isolated from pit mud.</title>
        <authorList>
            <person name="Xia S."/>
        </authorList>
    </citation>
    <scope>NUCLEOTIDE SEQUENCE</scope>
    <source>
        <strain evidence="2">ZCY20-5</strain>
    </source>
</reference>
<dbReference type="AlphaFoldDB" id="A0AA97DAM4"/>
<accession>A0AA97DAM4</accession>
<reference evidence="2" key="1">
    <citation type="submission" date="2023-09" db="EMBL/GenBank/DDBJ databases">
        <authorList>
            <person name="Zeng C."/>
        </authorList>
    </citation>
    <scope>NUCLEOTIDE SEQUENCE</scope>
    <source>
        <strain evidence="2">ZCY20-5</strain>
    </source>
</reference>
<evidence type="ECO:0000313" key="3">
    <source>
        <dbReference type="Proteomes" id="UP001300604"/>
    </source>
</evidence>
<organism evidence="2 3">
    <name type="scientific">Caproicibacterium argilliputei</name>
    <dbReference type="NCBI Taxonomy" id="3030016"/>
    <lineage>
        <taxon>Bacteria</taxon>
        <taxon>Bacillati</taxon>
        <taxon>Bacillota</taxon>
        <taxon>Clostridia</taxon>
        <taxon>Eubacteriales</taxon>
        <taxon>Oscillospiraceae</taxon>
        <taxon>Caproicibacterium</taxon>
    </lineage>
</organism>
<gene>
    <name evidence="2" type="ORF">PXC00_01035</name>
</gene>
<dbReference type="CDD" id="cd15482">
    <property type="entry name" value="Sialidase_non-viral"/>
    <property type="match status" value="1"/>
</dbReference>
<dbReference type="Proteomes" id="UP001300604">
    <property type="component" value="Chromosome"/>
</dbReference>
<evidence type="ECO:0000259" key="1">
    <source>
        <dbReference type="Pfam" id="PF13088"/>
    </source>
</evidence>
<dbReference type="SUPFAM" id="SSF50939">
    <property type="entry name" value="Sialidases"/>
    <property type="match status" value="1"/>
</dbReference>
<name>A0AA97DAM4_9FIRM</name>
<keyword evidence="3" id="KW-1185">Reference proteome</keyword>
<evidence type="ECO:0000313" key="2">
    <source>
        <dbReference type="EMBL" id="WOC32482.1"/>
    </source>
</evidence>
<dbReference type="Pfam" id="PF13088">
    <property type="entry name" value="BNR_2"/>
    <property type="match status" value="1"/>
</dbReference>
<dbReference type="KEGG" id="carl:PXC00_01035"/>
<dbReference type="InterPro" id="IPR036278">
    <property type="entry name" value="Sialidase_sf"/>
</dbReference>
<proteinExistence type="predicted"/>
<dbReference type="RefSeq" id="WP_275844656.1">
    <property type="nucleotide sequence ID" value="NZ_CP135996.1"/>
</dbReference>
<sequence length="328" mass="36275">MLNVSYMGRQLLVPDSALFPSCHASSIAALPDGRLLCVWFGGAYEGAEDVAIWGTFCENGVWSAPRKIAAQAGLPHWNPVLFVRDDGAVLLFYKVGKCIPSWSTRLTVSTDCGQTWSAPRELVTGDVGGRGPVRNHLLVLPSGRWLAPASLEEGEWRCFADISDDRGSTWHKSAEIRVGFPDTMSEQERRARGVIQPALWESGAGQVHMLMRSSEGCLYRSDSQDEGTTWCPAYATDLPNNNSGICLTRVPDGSLYLVYNPVGADRGPRTPLTLACSQDNGESWRNVFTLEDAPGEYSYPDICWDGHELLVTYTYQRKNIAFWAFQNQ</sequence>
<dbReference type="Gene3D" id="2.120.10.10">
    <property type="match status" value="1"/>
</dbReference>
<feature type="domain" description="Sialidase" evidence="1">
    <location>
        <begin position="33"/>
        <end position="306"/>
    </location>
</feature>
<dbReference type="PANTHER" id="PTHR43752">
    <property type="entry name" value="BNR/ASP-BOX REPEAT FAMILY PROTEIN"/>
    <property type="match status" value="1"/>
</dbReference>
<dbReference type="PANTHER" id="PTHR43752:SF2">
    <property type="entry name" value="BNR_ASP-BOX REPEAT FAMILY PROTEIN"/>
    <property type="match status" value="1"/>
</dbReference>